<name>A0A9N9NDE5_9GLOM</name>
<keyword evidence="1" id="KW-1133">Transmembrane helix</keyword>
<keyword evidence="3" id="KW-1185">Reference proteome</keyword>
<evidence type="ECO:0000256" key="1">
    <source>
        <dbReference type="SAM" id="Phobius"/>
    </source>
</evidence>
<sequence length="125" mass="14076">KAAGAVRILSKMLLVFIIVYVVMTIILIVNQIQSKETAITRCTNLNSTMAASCQEVETWKIIRNAILAAILIVFEVFYAGTASRYATELENMFRLKRRRVPTSTLSAANLTTKEYFDPHGHQRPV</sequence>
<feature type="transmembrane region" description="Helical" evidence="1">
    <location>
        <begin position="65"/>
        <end position="87"/>
    </location>
</feature>
<protein>
    <submittedName>
        <fullName evidence="2">2856_t:CDS:1</fullName>
    </submittedName>
</protein>
<proteinExistence type="predicted"/>
<keyword evidence="1" id="KW-0812">Transmembrane</keyword>
<feature type="non-terminal residue" evidence="2">
    <location>
        <position position="125"/>
    </location>
</feature>
<reference evidence="2" key="1">
    <citation type="submission" date="2021-06" db="EMBL/GenBank/DDBJ databases">
        <authorList>
            <person name="Kallberg Y."/>
            <person name="Tangrot J."/>
            <person name="Rosling A."/>
        </authorList>
    </citation>
    <scope>NUCLEOTIDE SEQUENCE</scope>
    <source>
        <strain evidence="2">CL551</strain>
    </source>
</reference>
<comment type="caution">
    <text evidence="2">The sequence shown here is derived from an EMBL/GenBank/DDBJ whole genome shotgun (WGS) entry which is preliminary data.</text>
</comment>
<dbReference type="Proteomes" id="UP000789342">
    <property type="component" value="Unassembled WGS sequence"/>
</dbReference>
<evidence type="ECO:0000313" key="3">
    <source>
        <dbReference type="Proteomes" id="UP000789342"/>
    </source>
</evidence>
<keyword evidence="1" id="KW-0472">Membrane</keyword>
<feature type="transmembrane region" description="Helical" evidence="1">
    <location>
        <begin position="12"/>
        <end position="32"/>
    </location>
</feature>
<gene>
    <name evidence="2" type="ORF">AMORRO_LOCUS13482</name>
</gene>
<organism evidence="2 3">
    <name type="scientific">Acaulospora morrowiae</name>
    <dbReference type="NCBI Taxonomy" id="94023"/>
    <lineage>
        <taxon>Eukaryota</taxon>
        <taxon>Fungi</taxon>
        <taxon>Fungi incertae sedis</taxon>
        <taxon>Mucoromycota</taxon>
        <taxon>Glomeromycotina</taxon>
        <taxon>Glomeromycetes</taxon>
        <taxon>Diversisporales</taxon>
        <taxon>Acaulosporaceae</taxon>
        <taxon>Acaulospora</taxon>
    </lineage>
</organism>
<dbReference type="OrthoDB" id="2239528at2759"/>
<dbReference type="EMBL" id="CAJVPV010023276">
    <property type="protein sequence ID" value="CAG8723320.1"/>
    <property type="molecule type" value="Genomic_DNA"/>
</dbReference>
<evidence type="ECO:0000313" key="2">
    <source>
        <dbReference type="EMBL" id="CAG8723320.1"/>
    </source>
</evidence>
<dbReference type="AlphaFoldDB" id="A0A9N9NDE5"/>
<accession>A0A9N9NDE5</accession>